<dbReference type="Gramene" id="Pp3c14_20840V3.3">
    <property type="protein sequence ID" value="Pp3c14_20840V3.3"/>
    <property type="gene ID" value="Pp3c14_20840"/>
</dbReference>
<name>A0A7I4AQD8_PHYPA</name>
<dbReference type="EMBL" id="ABEU02000014">
    <property type="status" value="NOT_ANNOTATED_CDS"/>
    <property type="molecule type" value="Genomic_DNA"/>
</dbReference>
<feature type="domain" description="CHCH" evidence="3">
    <location>
        <begin position="101"/>
        <end position="134"/>
    </location>
</feature>
<dbReference type="RefSeq" id="XP_024393632.1">
    <property type="nucleotide sequence ID" value="XM_024537864.2"/>
</dbReference>
<dbReference type="Gramene" id="Pp3c14_20840V3.4">
    <property type="protein sequence ID" value="Pp3c14_20840V3.4"/>
    <property type="gene ID" value="Pp3c14_20840"/>
</dbReference>
<dbReference type="GO" id="GO:0007005">
    <property type="term" value="P:mitochondrion organization"/>
    <property type="evidence" value="ECO:0000318"/>
    <property type="project" value="GO_Central"/>
</dbReference>
<dbReference type="PANTHER" id="PTHR13523">
    <property type="entry name" value="COILED-COIL-HELIX-COILED-COIL-HELIX DOMAIN CONTAINING 2/NUR77"/>
    <property type="match status" value="1"/>
</dbReference>
<proteinExistence type="predicted"/>
<keyword evidence="5" id="KW-1185">Reference proteome</keyword>
<keyword evidence="1" id="KW-1015">Disulfide bond</keyword>
<gene>
    <name evidence="4" type="primary">LOC112290969</name>
</gene>
<dbReference type="GeneID" id="112290969"/>
<dbReference type="PANTHER" id="PTHR13523:SF2">
    <property type="entry name" value="COILED-COIL-HELIX-COILED-COIL-HELIX DOMAIN CONTAINING 2, ISOFORM A-RELATED"/>
    <property type="match status" value="1"/>
</dbReference>
<reference evidence="4 5" key="1">
    <citation type="journal article" date="2008" name="Science">
        <title>The Physcomitrella genome reveals evolutionary insights into the conquest of land by plants.</title>
        <authorList>
            <person name="Rensing S."/>
            <person name="Lang D."/>
            <person name="Zimmer A."/>
            <person name="Terry A."/>
            <person name="Salamov A."/>
            <person name="Shapiro H."/>
            <person name="Nishiyama T."/>
            <person name="Perroud P.-F."/>
            <person name="Lindquist E."/>
            <person name="Kamisugi Y."/>
            <person name="Tanahashi T."/>
            <person name="Sakakibara K."/>
            <person name="Fujita T."/>
            <person name="Oishi K."/>
            <person name="Shin-I T."/>
            <person name="Kuroki Y."/>
            <person name="Toyoda A."/>
            <person name="Suzuki Y."/>
            <person name="Hashimoto A."/>
            <person name="Yamaguchi K."/>
            <person name="Sugano A."/>
            <person name="Kohara Y."/>
            <person name="Fujiyama A."/>
            <person name="Anterola A."/>
            <person name="Aoki S."/>
            <person name="Ashton N."/>
            <person name="Barbazuk W.B."/>
            <person name="Barker E."/>
            <person name="Bennetzen J."/>
            <person name="Bezanilla M."/>
            <person name="Blankenship R."/>
            <person name="Cho S.H."/>
            <person name="Dutcher S."/>
            <person name="Estelle M."/>
            <person name="Fawcett J.A."/>
            <person name="Gundlach H."/>
            <person name="Hanada K."/>
            <person name="Heyl A."/>
            <person name="Hicks K.A."/>
            <person name="Hugh J."/>
            <person name="Lohr M."/>
            <person name="Mayer K."/>
            <person name="Melkozernov A."/>
            <person name="Murata T."/>
            <person name="Nelson D."/>
            <person name="Pils B."/>
            <person name="Prigge M."/>
            <person name="Reiss B."/>
            <person name="Renner T."/>
            <person name="Rombauts S."/>
            <person name="Rushton P."/>
            <person name="Sanderfoot A."/>
            <person name="Schween G."/>
            <person name="Shiu S.-H."/>
            <person name="Stueber K."/>
            <person name="Theodoulou F.L."/>
            <person name="Tu H."/>
            <person name="Van de Peer Y."/>
            <person name="Verrier P.J."/>
            <person name="Waters E."/>
            <person name="Wood A."/>
            <person name="Yang L."/>
            <person name="Cove D."/>
            <person name="Cuming A."/>
            <person name="Hasebe M."/>
            <person name="Lucas S."/>
            <person name="Mishler D.B."/>
            <person name="Reski R."/>
            <person name="Grigoriev I."/>
            <person name="Quatrano R.S."/>
            <person name="Boore J.L."/>
        </authorList>
    </citation>
    <scope>NUCLEOTIDE SEQUENCE [LARGE SCALE GENOMIC DNA]</scope>
    <source>
        <strain evidence="4 5">cv. Gransden 2004</strain>
    </source>
</reference>
<feature type="region of interest" description="Disordered" evidence="2">
    <location>
        <begin position="1"/>
        <end position="38"/>
    </location>
</feature>
<dbReference type="InterPro" id="IPR010625">
    <property type="entry name" value="CHCH"/>
</dbReference>
<dbReference type="EnsemblPlants" id="Pp3c14_20840V3.3">
    <property type="protein sequence ID" value="Pp3c14_20840V3.3"/>
    <property type="gene ID" value="Pp3c14_20840"/>
</dbReference>
<organism evidence="4 5">
    <name type="scientific">Physcomitrium patens</name>
    <name type="common">Spreading-leaved earth moss</name>
    <name type="synonym">Physcomitrella patens</name>
    <dbReference type="NCBI Taxonomy" id="3218"/>
    <lineage>
        <taxon>Eukaryota</taxon>
        <taxon>Viridiplantae</taxon>
        <taxon>Streptophyta</taxon>
        <taxon>Embryophyta</taxon>
        <taxon>Bryophyta</taxon>
        <taxon>Bryophytina</taxon>
        <taxon>Bryopsida</taxon>
        <taxon>Funariidae</taxon>
        <taxon>Funariales</taxon>
        <taxon>Funariaceae</taxon>
        <taxon>Physcomitrium</taxon>
    </lineage>
</organism>
<accession>A0A7I4AQD8</accession>
<dbReference type="AlphaFoldDB" id="A0A7I4AQD8"/>
<evidence type="ECO:0000256" key="2">
    <source>
        <dbReference type="SAM" id="MobiDB-lite"/>
    </source>
</evidence>
<evidence type="ECO:0000256" key="1">
    <source>
        <dbReference type="ARBA" id="ARBA00023157"/>
    </source>
</evidence>
<protein>
    <recommendedName>
        <fullName evidence="3">CHCH domain-containing protein</fullName>
    </recommendedName>
</protein>
<dbReference type="InterPro" id="IPR009069">
    <property type="entry name" value="Cys_alpha_HP_mot_SF"/>
</dbReference>
<dbReference type="KEGG" id="ppp:112290969"/>
<dbReference type="GO" id="GO:0005634">
    <property type="term" value="C:nucleus"/>
    <property type="evidence" value="ECO:0000318"/>
    <property type="project" value="GO_Central"/>
</dbReference>
<dbReference type="OrthoDB" id="1106148at2759"/>
<evidence type="ECO:0000259" key="3">
    <source>
        <dbReference type="Pfam" id="PF06747"/>
    </source>
</evidence>
<evidence type="ECO:0000313" key="5">
    <source>
        <dbReference type="Proteomes" id="UP000006727"/>
    </source>
</evidence>
<reference evidence="4 5" key="2">
    <citation type="journal article" date="2018" name="Plant J.">
        <title>The Physcomitrella patens chromosome-scale assembly reveals moss genome structure and evolution.</title>
        <authorList>
            <person name="Lang D."/>
            <person name="Ullrich K.K."/>
            <person name="Murat F."/>
            <person name="Fuchs J."/>
            <person name="Jenkins J."/>
            <person name="Haas F.B."/>
            <person name="Piednoel M."/>
            <person name="Gundlach H."/>
            <person name="Van Bel M."/>
            <person name="Meyberg R."/>
            <person name="Vives C."/>
            <person name="Morata J."/>
            <person name="Symeonidi A."/>
            <person name="Hiss M."/>
            <person name="Muchero W."/>
            <person name="Kamisugi Y."/>
            <person name="Saleh O."/>
            <person name="Blanc G."/>
            <person name="Decker E.L."/>
            <person name="van Gessel N."/>
            <person name="Grimwood J."/>
            <person name="Hayes R.D."/>
            <person name="Graham S.W."/>
            <person name="Gunter L.E."/>
            <person name="McDaniel S.F."/>
            <person name="Hoernstein S.N.W."/>
            <person name="Larsson A."/>
            <person name="Li F.W."/>
            <person name="Perroud P.F."/>
            <person name="Phillips J."/>
            <person name="Ranjan P."/>
            <person name="Rokshar D.S."/>
            <person name="Rothfels C.J."/>
            <person name="Schneider L."/>
            <person name="Shu S."/>
            <person name="Stevenson D.W."/>
            <person name="Thummler F."/>
            <person name="Tillich M."/>
            <person name="Villarreal Aguilar J.C."/>
            <person name="Widiez T."/>
            <person name="Wong G.K."/>
            <person name="Wymore A."/>
            <person name="Zhang Y."/>
            <person name="Zimmer A.D."/>
            <person name="Quatrano R.S."/>
            <person name="Mayer K.F.X."/>
            <person name="Goodstein D."/>
            <person name="Casacuberta J.M."/>
            <person name="Vandepoele K."/>
            <person name="Reski R."/>
            <person name="Cuming A.C."/>
            <person name="Tuskan G.A."/>
            <person name="Maumus F."/>
            <person name="Salse J."/>
            <person name="Schmutz J."/>
            <person name="Rensing S.A."/>
        </authorList>
    </citation>
    <scope>NUCLEOTIDE SEQUENCE [LARGE SCALE GENOMIC DNA]</scope>
    <source>
        <strain evidence="4 5">cv. Gransden 2004</strain>
    </source>
</reference>
<dbReference type="Pfam" id="PF06747">
    <property type="entry name" value="CHCH"/>
    <property type="match status" value="1"/>
</dbReference>
<evidence type="ECO:0000313" key="4">
    <source>
        <dbReference type="EnsemblPlants" id="Pp3c14_20840V3.3"/>
    </source>
</evidence>
<feature type="compositionally biased region" description="Low complexity" evidence="2">
    <location>
        <begin position="1"/>
        <end position="19"/>
    </location>
</feature>
<dbReference type="InterPro" id="IPR055304">
    <property type="entry name" value="CHCHD2/10-like"/>
</dbReference>
<dbReference type="EnsemblPlants" id="Pp3c14_20840V3.4">
    <property type="protein sequence ID" value="Pp3c14_20840V3.4"/>
    <property type="gene ID" value="Pp3c14_20840"/>
</dbReference>
<dbReference type="GO" id="GO:0005739">
    <property type="term" value="C:mitochondrion"/>
    <property type="evidence" value="ECO:0000318"/>
    <property type="project" value="GO_Central"/>
</dbReference>
<reference evidence="4" key="3">
    <citation type="submission" date="2020-12" db="UniProtKB">
        <authorList>
            <consortium name="EnsemblPlants"/>
        </authorList>
    </citation>
    <scope>IDENTIFICATION</scope>
</reference>
<dbReference type="Proteomes" id="UP000006727">
    <property type="component" value="Chromosome 14"/>
</dbReference>
<sequence>MPRSKSSRGGSRPQSRPFSAPATVNRPPPPPPALVQQQQPGMMRGIGSTIAEGMAFGGGSAVAHRAVDSMMGPRVVHHEHAQANQSSTTTSAGGSQEAGACVNQVKAFQDCLTANVNDISKCQFYVDMLNECRKSAVEASQSPVQQDNSARNLS</sequence>
<dbReference type="SUPFAM" id="SSF47072">
    <property type="entry name" value="Cysteine alpha-hairpin motif"/>
    <property type="match status" value="1"/>
</dbReference>